<comment type="subcellular location">
    <subcellularLocation>
        <location evidence="1">Cell membrane</location>
    </subcellularLocation>
</comment>
<dbReference type="NCBIfam" id="TIGR02595">
    <property type="entry name" value="PEP_CTERM"/>
    <property type="match status" value="1"/>
</dbReference>
<keyword evidence="7" id="KW-1185">Reference proteome</keyword>
<dbReference type="InterPro" id="IPR009722">
    <property type="entry name" value="YjiK/CarP"/>
</dbReference>
<gene>
    <name evidence="6" type="ORF">BDD16_000474</name>
</gene>
<dbReference type="InterPro" id="IPR013424">
    <property type="entry name" value="Ice-binding_C"/>
</dbReference>
<reference evidence="6 7" key="1">
    <citation type="submission" date="2020-07" db="EMBL/GenBank/DDBJ databases">
        <title>Genomic Encyclopedia of Archaeal and Bacterial Type Strains, Phase II (KMG-II): from individual species to whole genera.</title>
        <authorList>
            <person name="Goeker M."/>
        </authorList>
    </citation>
    <scope>NUCLEOTIDE SEQUENCE [LARGE SCALE GENOMIC DNA]</scope>
    <source>
        <strain evidence="6 7">DSM 21226</strain>
    </source>
</reference>
<accession>A0A7Y9QU73</accession>
<evidence type="ECO:0000256" key="3">
    <source>
        <dbReference type="ARBA" id="ARBA00023136"/>
    </source>
</evidence>
<keyword evidence="2" id="KW-1003">Cell membrane</keyword>
<proteinExistence type="predicted"/>
<keyword evidence="3" id="KW-0472">Membrane</keyword>
<evidence type="ECO:0000256" key="2">
    <source>
        <dbReference type="ARBA" id="ARBA00022475"/>
    </source>
</evidence>
<feature type="signal peptide" evidence="4">
    <location>
        <begin position="1"/>
        <end position="21"/>
    </location>
</feature>
<name>A0A7Y9QU73_9BURK</name>
<feature type="chain" id="PRO_5031157741" evidence="4">
    <location>
        <begin position="22"/>
        <end position="331"/>
    </location>
</feature>
<feature type="domain" description="Ice-binding protein C-terminal" evidence="5">
    <location>
        <begin position="301"/>
        <end position="324"/>
    </location>
</feature>
<organism evidence="6 7">
    <name type="scientific">Sphaerotilus montanus</name>
    <dbReference type="NCBI Taxonomy" id="522889"/>
    <lineage>
        <taxon>Bacteria</taxon>
        <taxon>Pseudomonadati</taxon>
        <taxon>Pseudomonadota</taxon>
        <taxon>Betaproteobacteria</taxon>
        <taxon>Burkholderiales</taxon>
        <taxon>Sphaerotilaceae</taxon>
        <taxon>Sphaerotilus</taxon>
    </lineage>
</organism>
<evidence type="ECO:0000313" key="6">
    <source>
        <dbReference type="EMBL" id="NYG31488.1"/>
    </source>
</evidence>
<dbReference type="Proteomes" id="UP000518288">
    <property type="component" value="Unassembled WGS sequence"/>
</dbReference>
<evidence type="ECO:0000256" key="4">
    <source>
        <dbReference type="SAM" id="SignalP"/>
    </source>
</evidence>
<dbReference type="RefSeq" id="WP_179632477.1">
    <property type="nucleotide sequence ID" value="NZ_JACCFH010000001.1"/>
</dbReference>
<keyword evidence="4" id="KW-0732">Signal</keyword>
<dbReference type="Pfam" id="PF07589">
    <property type="entry name" value="PEP-CTERM"/>
    <property type="match status" value="1"/>
</dbReference>
<evidence type="ECO:0000259" key="5">
    <source>
        <dbReference type="Pfam" id="PF07589"/>
    </source>
</evidence>
<dbReference type="SUPFAM" id="SSF50956">
    <property type="entry name" value="Thermostable phytase (3-phytase)"/>
    <property type="match status" value="1"/>
</dbReference>
<evidence type="ECO:0000313" key="7">
    <source>
        <dbReference type="Proteomes" id="UP000518288"/>
    </source>
</evidence>
<protein>
    <submittedName>
        <fullName evidence="6">Uncharacterized protein YjiK</fullName>
    </submittedName>
</protein>
<dbReference type="Pfam" id="PF06977">
    <property type="entry name" value="SdiA-regulated"/>
    <property type="match status" value="1"/>
</dbReference>
<dbReference type="EMBL" id="JACCFH010000001">
    <property type="protein sequence ID" value="NYG31488.1"/>
    <property type="molecule type" value="Genomic_DNA"/>
</dbReference>
<dbReference type="GO" id="GO:0005886">
    <property type="term" value="C:plasma membrane"/>
    <property type="evidence" value="ECO:0007669"/>
    <property type="project" value="UniProtKB-SubCell"/>
</dbReference>
<sequence>MRFKLKSLVLGLLLAGGFASAASAATSLGLGNYTVTGNYALDVQTGLGGSISGLEASAVTFASDRGTLFFVGDEGTGVIEVSLTGQTLGSMSFDWAGTGSTKHDTEALTYLGGGVLVVGEERLVDAYRFSFGNGGTAVLTNSGVSISNAVVGNSGMEGISYDARNGGSFVSIKQEAPQDILAGTLTFAAGVSGTSTMASLFDPALMGLATLSDVQVLSGVTSLAGTAGADNLLVFSLGSQRLVEVTRTGQVLSSFDFSTVSPNNAIEGVTIDQNGVIYLVAEQVQNGASLDPNSRLFVLSPVPEPETYALMLAGLVALAVKGRRPASARRD</sequence>
<comment type="caution">
    <text evidence="6">The sequence shown here is derived from an EMBL/GenBank/DDBJ whole genome shotgun (WGS) entry which is preliminary data.</text>
</comment>
<dbReference type="AlphaFoldDB" id="A0A7Y9QU73"/>
<evidence type="ECO:0000256" key="1">
    <source>
        <dbReference type="ARBA" id="ARBA00004236"/>
    </source>
</evidence>